<evidence type="ECO:0000313" key="3">
    <source>
        <dbReference type="Proteomes" id="UP000050424"/>
    </source>
</evidence>
<proteinExistence type="predicted"/>
<accession>A0A0P7ATD8</accession>
<reference evidence="2 3" key="1">
    <citation type="submission" date="2015-09" db="EMBL/GenBank/DDBJ databases">
        <title>Draft genome of a European isolate of the apple canker pathogen Neonectria ditissima.</title>
        <authorList>
            <person name="Gomez-Cortecero A."/>
            <person name="Harrison R.J."/>
            <person name="Armitage A.D."/>
        </authorList>
    </citation>
    <scope>NUCLEOTIDE SEQUENCE [LARGE SCALE GENOMIC DNA]</scope>
    <source>
        <strain evidence="2 3">R09/05</strain>
    </source>
</reference>
<feature type="compositionally biased region" description="Low complexity" evidence="1">
    <location>
        <begin position="1"/>
        <end position="20"/>
    </location>
</feature>
<evidence type="ECO:0000313" key="2">
    <source>
        <dbReference type="EMBL" id="KPM36047.1"/>
    </source>
</evidence>
<keyword evidence="3" id="KW-1185">Reference proteome</keyword>
<comment type="caution">
    <text evidence="2">The sequence shown here is derived from an EMBL/GenBank/DDBJ whole genome shotgun (WGS) entry which is preliminary data.</text>
</comment>
<dbReference type="Proteomes" id="UP000050424">
    <property type="component" value="Unassembled WGS sequence"/>
</dbReference>
<name>A0A0P7ATD8_9HYPO</name>
<dbReference type="EMBL" id="LKCW01000221">
    <property type="protein sequence ID" value="KPM36047.1"/>
    <property type="molecule type" value="Genomic_DNA"/>
</dbReference>
<protein>
    <submittedName>
        <fullName evidence="2">Uncharacterized protein</fullName>
    </submittedName>
</protein>
<gene>
    <name evidence="2" type="ORF">AK830_g10520</name>
</gene>
<organism evidence="2 3">
    <name type="scientific">Neonectria ditissima</name>
    <dbReference type="NCBI Taxonomy" id="78410"/>
    <lineage>
        <taxon>Eukaryota</taxon>
        <taxon>Fungi</taxon>
        <taxon>Dikarya</taxon>
        <taxon>Ascomycota</taxon>
        <taxon>Pezizomycotina</taxon>
        <taxon>Sordariomycetes</taxon>
        <taxon>Hypocreomycetidae</taxon>
        <taxon>Hypocreales</taxon>
        <taxon>Nectriaceae</taxon>
        <taxon>Neonectria</taxon>
    </lineage>
</organism>
<sequence length="67" mass="6609">MKNTSPSSSGNLSASSATESAVSGDNTMGTEQNTGGDSGCVQFSSYVGLISLNACLGLSLQAPGSLY</sequence>
<feature type="compositionally biased region" description="Polar residues" evidence="1">
    <location>
        <begin position="21"/>
        <end position="36"/>
    </location>
</feature>
<feature type="region of interest" description="Disordered" evidence="1">
    <location>
        <begin position="1"/>
        <end position="36"/>
    </location>
</feature>
<evidence type="ECO:0000256" key="1">
    <source>
        <dbReference type="SAM" id="MobiDB-lite"/>
    </source>
</evidence>
<dbReference type="AlphaFoldDB" id="A0A0P7ATD8"/>